<dbReference type="Proteomes" id="UP001175001">
    <property type="component" value="Unassembled WGS sequence"/>
</dbReference>
<reference evidence="2" key="1">
    <citation type="submission" date="2023-06" db="EMBL/GenBank/DDBJ databases">
        <title>Multi-omics analyses reveal the molecular pathogenesis toolkit of Lasiodiplodia hormozganensis, a cross-kingdom pathogen.</title>
        <authorList>
            <person name="Felix C."/>
            <person name="Meneses R."/>
            <person name="Goncalves M.F.M."/>
            <person name="Tilleman L."/>
            <person name="Duarte A.S."/>
            <person name="Jorrin-Novo J.V."/>
            <person name="Van De Peer Y."/>
            <person name="Deforce D."/>
            <person name="Van Nieuwerburgh F."/>
            <person name="Esteves A.C."/>
            <person name="Alves A."/>
        </authorList>
    </citation>
    <scope>NUCLEOTIDE SEQUENCE</scope>
    <source>
        <strain evidence="2">CBS 339.90</strain>
    </source>
</reference>
<feature type="region of interest" description="Disordered" evidence="1">
    <location>
        <begin position="1"/>
        <end position="30"/>
    </location>
</feature>
<comment type="caution">
    <text evidence="2">The sequence shown here is derived from an EMBL/GenBank/DDBJ whole genome shotgun (WGS) entry which is preliminary data.</text>
</comment>
<dbReference type="AlphaFoldDB" id="A0AA39Y9G1"/>
<dbReference type="CDD" id="cd02440">
    <property type="entry name" value="AdoMet_MTases"/>
    <property type="match status" value="1"/>
</dbReference>
<gene>
    <name evidence="2" type="primary">LAE1_12</name>
    <name evidence="2" type="ORF">DIS24_g7847</name>
</gene>
<dbReference type="Pfam" id="PF13489">
    <property type="entry name" value="Methyltransf_23"/>
    <property type="match status" value="1"/>
</dbReference>
<keyword evidence="3" id="KW-1185">Reference proteome</keyword>
<name>A0AA39Y9G1_9PEZI</name>
<sequence>MAELEPEDAAAYDPPQEIEPDSATEFSDEAASSVLTSIASEIKKGREENGRIYAAYGSQEYMLPVDEYELDRMDMQHHKYTLLQGDKLYLAPLRDDPQKILDIGTGTGIWAIEMAEKFHSAEVIGTDIAPVQPNWTPPNCYFEVDDCELDWQFKEASFDFIHTRDCYLSIRNWPRLIGQAYDHLKPGGWLELSCVWPVPKSDDGTLDQDSGYVELCQTFMDIGEAIGADADVPRRYKRYMLEQGFEDVEEVVFKVPTSEWPKDKRLKKVGALERLNLLEGGEAFLLRGMTKEFGRSRAEMEVMLMRMRKELMANKFHSYVSFYVVYGRKPDGKSRADA</sequence>
<evidence type="ECO:0000256" key="1">
    <source>
        <dbReference type="SAM" id="MobiDB-lite"/>
    </source>
</evidence>
<dbReference type="InterPro" id="IPR029063">
    <property type="entry name" value="SAM-dependent_MTases_sf"/>
</dbReference>
<protein>
    <submittedName>
        <fullName evidence="2">Secondary metabolism regulator LAE1</fullName>
    </submittedName>
</protein>
<organism evidence="2 3">
    <name type="scientific">Lasiodiplodia hormozganensis</name>
    <dbReference type="NCBI Taxonomy" id="869390"/>
    <lineage>
        <taxon>Eukaryota</taxon>
        <taxon>Fungi</taxon>
        <taxon>Dikarya</taxon>
        <taxon>Ascomycota</taxon>
        <taxon>Pezizomycotina</taxon>
        <taxon>Dothideomycetes</taxon>
        <taxon>Dothideomycetes incertae sedis</taxon>
        <taxon>Botryosphaeriales</taxon>
        <taxon>Botryosphaeriaceae</taxon>
        <taxon>Lasiodiplodia</taxon>
    </lineage>
</organism>
<dbReference type="Gene3D" id="3.40.50.150">
    <property type="entry name" value="Vaccinia Virus protein VP39"/>
    <property type="match status" value="1"/>
</dbReference>
<dbReference type="PANTHER" id="PTHR43591">
    <property type="entry name" value="METHYLTRANSFERASE"/>
    <property type="match status" value="1"/>
</dbReference>
<feature type="compositionally biased region" description="Acidic residues" evidence="1">
    <location>
        <begin position="1"/>
        <end position="28"/>
    </location>
</feature>
<accession>A0AA39Y9G1</accession>
<dbReference type="EMBL" id="JAUJDW010000051">
    <property type="protein sequence ID" value="KAK0647352.1"/>
    <property type="molecule type" value="Genomic_DNA"/>
</dbReference>
<dbReference type="PANTHER" id="PTHR43591:SF31">
    <property type="entry name" value="LAEA-LIKE, PUTATIVE (AFU_ORTHOLOGUE AFUA_8G01930)-RELATED"/>
    <property type="match status" value="1"/>
</dbReference>
<proteinExistence type="predicted"/>
<evidence type="ECO:0000313" key="2">
    <source>
        <dbReference type="EMBL" id="KAK0647352.1"/>
    </source>
</evidence>
<dbReference type="GO" id="GO:0008168">
    <property type="term" value="F:methyltransferase activity"/>
    <property type="evidence" value="ECO:0007669"/>
    <property type="project" value="TreeGrafter"/>
</dbReference>
<evidence type="ECO:0000313" key="3">
    <source>
        <dbReference type="Proteomes" id="UP001175001"/>
    </source>
</evidence>
<dbReference type="SUPFAM" id="SSF53335">
    <property type="entry name" value="S-adenosyl-L-methionine-dependent methyltransferases"/>
    <property type="match status" value="1"/>
</dbReference>